<accession>A0A225DIQ4</accession>
<dbReference type="Proteomes" id="UP000214646">
    <property type="component" value="Unassembled WGS sequence"/>
</dbReference>
<comment type="caution">
    <text evidence="1">The sequence shown here is derived from an EMBL/GenBank/DDBJ whole genome shotgun (WGS) entry which is preliminary data.</text>
</comment>
<organism evidence="1 2">
    <name type="scientific">Fimbriiglobus ruber</name>
    <dbReference type="NCBI Taxonomy" id="1908690"/>
    <lineage>
        <taxon>Bacteria</taxon>
        <taxon>Pseudomonadati</taxon>
        <taxon>Planctomycetota</taxon>
        <taxon>Planctomycetia</taxon>
        <taxon>Gemmatales</taxon>
        <taxon>Gemmataceae</taxon>
        <taxon>Fimbriiglobus</taxon>
    </lineage>
</organism>
<name>A0A225DIQ4_9BACT</name>
<dbReference type="EMBL" id="NIDE01000007">
    <property type="protein sequence ID" value="OWK40853.1"/>
    <property type="molecule type" value="Genomic_DNA"/>
</dbReference>
<keyword evidence="2" id="KW-1185">Reference proteome</keyword>
<sequence length="571" mass="62815">MPDALRAEWAECAELAKRNPHPAVYTPVAWWRYRELLLRYEQATAVPDAVGAGKLKIALDAARGEIERGLGLALDSQNYSLPLGTATGRPWAAAGPVARALTQARTLDQAADGGRAALGGITQAPVEVHLPVMLRHFVKEVLKPDTADVLGNTWEPAVKARVVAERAAFGVRADAAGHPYSERVWPFVRTGADKADEFRRQGEDWTVAASVYGPKYAQDAAEAFRKAEAGYDQALQTAARVQAALQVRDDALAELPFLTRWLTEAEVTSDKAVRLDLENDRLLDAWQKALALSDLVDRATADPGRAELGALDKATKAAAEPLAELRQVVAKEVQFDWRADTQANWLAVQHLLLLPPPLIGIEDRERLFDRGRLISRKLTETQTEAAGEARVTAGQKAVRRLKAAAESLGGSWGNWAREQPSFPGKPRTDLISPDRYLLADTADLSAILYAHRHRQADFDKYPATGSADRDAAEAFSRLAVPFTQFPVPEPAVVGGLARWKGLLEWAAARAARDHWYDEAGQPYLRDSESNNYPSRKLGPSISRNHFPSSASRVTCFSTTFIWRGERRMPFL</sequence>
<dbReference type="AlphaFoldDB" id="A0A225DIQ4"/>
<evidence type="ECO:0000313" key="1">
    <source>
        <dbReference type="EMBL" id="OWK40853.1"/>
    </source>
</evidence>
<evidence type="ECO:0000313" key="2">
    <source>
        <dbReference type="Proteomes" id="UP000214646"/>
    </source>
</evidence>
<reference evidence="2" key="1">
    <citation type="submission" date="2017-06" db="EMBL/GenBank/DDBJ databases">
        <title>Genome analysis of Fimbriiglobus ruber SP5, the first member of the order Planctomycetales with confirmed chitinolytic capability.</title>
        <authorList>
            <person name="Ravin N.V."/>
            <person name="Rakitin A.L."/>
            <person name="Ivanova A.A."/>
            <person name="Beletsky A.V."/>
            <person name="Kulichevskaya I.S."/>
            <person name="Mardanov A.V."/>
            <person name="Dedysh S.N."/>
        </authorList>
    </citation>
    <scope>NUCLEOTIDE SEQUENCE [LARGE SCALE GENOMIC DNA]</scope>
    <source>
        <strain evidence="2">SP5</strain>
    </source>
</reference>
<protein>
    <submittedName>
        <fullName evidence="1">Uncharacterized protein</fullName>
    </submittedName>
</protein>
<gene>
    <name evidence="1" type="ORF">FRUB_04745</name>
</gene>
<proteinExistence type="predicted"/>